<dbReference type="Gene3D" id="3.40.50.1820">
    <property type="entry name" value="alpha/beta hydrolase"/>
    <property type="match status" value="1"/>
</dbReference>
<dbReference type="AlphaFoldDB" id="A0A6A5S5Y1"/>
<feature type="domain" description="Epoxide hydrolase N-terminal" evidence="1">
    <location>
        <begin position="11"/>
        <end position="63"/>
    </location>
</feature>
<evidence type="ECO:0000313" key="2">
    <source>
        <dbReference type="EMBL" id="KAF1935492.1"/>
    </source>
</evidence>
<dbReference type="Pfam" id="PF06441">
    <property type="entry name" value="EHN"/>
    <property type="match status" value="1"/>
</dbReference>
<dbReference type="InterPro" id="IPR010497">
    <property type="entry name" value="Epoxide_hydro_N"/>
</dbReference>
<organism evidence="2 3">
    <name type="scientific">Clathrospora elynae</name>
    <dbReference type="NCBI Taxonomy" id="706981"/>
    <lineage>
        <taxon>Eukaryota</taxon>
        <taxon>Fungi</taxon>
        <taxon>Dikarya</taxon>
        <taxon>Ascomycota</taxon>
        <taxon>Pezizomycotina</taxon>
        <taxon>Dothideomycetes</taxon>
        <taxon>Pleosporomycetidae</taxon>
        <taxon>Pleosporales</taxon>
        <taxon>Diademaceae</taxon>
        <taxon>Clathrospora</taxon>
    </lineage>
</organism>
<evidence type="ECO:0000313" key="3">
    <source>
        <dbReference type="Proteomes" id="UP000800038"/>
    </source>
</evidence>
<evidence type="ECO:0000259" key="1">
    <source>
        <dbReference type="Pfam" id="PF06441"/>
    </source>
</evidence>
<accession>A0A6A5S5Y1</accession>
<dbReference type="OrthoDB" id="7130006at2759"/>
<keyword evidence="3" id="KW-1185">Reference proteome</keyword>
<sequence length="98" mass="11104">MASAPHDDEAITTYSMHVSAKYLELTKKKLELTRLPRELALPDERRWEMGTPKSVLEPLLDFWYVLILMTGLLGMCVEDGVRGDFGLGVVCSCWVLVF</sequence>
<protein>
    <recommendedName>
        <fullName evidence="1">Epoxide hydrolase N-terminal domain-containing protein</fullName>
    </recommendedName>
</protein>
<name>A0A6A5S5Y1_9PLEO</name>
<dbReference type="Proteomes" id="UP000800038">
    <property type="component" value="Unassembled WGS sequence"/>
</dbReference>
<gene>
    <name evidence="2" type="ORF">EJ02DRAFT_460317</name>
</gene>
<proteinExistence type="predicted"/>
<dbReference type="InterPro" id="IPR029058">
    <property type="entry name" value="AB_hydrolase_fold"/>
</dbReference>
<reference evidence="2" key="1">
    <citation type="journal article" date="2020" name="Stud. Mycol.">
        <title>101 Dothideomycetes genomes: a test case for predicting lifestyles and emergence of pathogens.</title>
        <authorList>
            <person name="Haridas S."/>
            <person name="Albert R."/>
            <person name="Binder M."/>
            <person name="Bloem J."/>
            <person name="Labutti K."/>
            <person name="Salamov A."/>
            <person name="Andreopoulos B."/>
            <person name="Baker S."/>
            <person name="Barry K."/>
            <person name="Bills G."/>
            <person name="Bluhm B."/>
            <person name="Cannon C."/>
            <person name="Castanera R."/>
            <person name="Culley D."/>
            <person name="Daum C."/>
            <person name="Ezra D."/>
            <person name="Gonzalez J."/>
            <person name="Henrissat B."/>
            <person name="Kuo A."/>
            <person name="Liang C."/>
            <person name="Lipzen A."/>
            <person name="Lutzoni F."/>
            <person name="Magnuson J."/>
            <person name="Mondo S."/>
            <person name="Nolan M."/>
            <person name="Ohm R."/>
            <person name="Pangilinan J."/>
            <person name="Park H.-J."/>
            <person name="Ramirez L."/>
            <person name="Alfaro M."/>
            <person name="Sun H."/>
            <person name="Tritt A."/>
            <person name="Yoshinaga Y."/>
            <person name="Zwiers L.-H."/>
            <person name="Turgeon B."/>
            <person name="Goodwin S."/>
            <person name="Spatafora J."/>
            <person name="Crous P."/>
            <person name="Grigoriev I."/>
        </authorList>
    </citation>
    <scope>NUCLEOTIDE SEQUENCE</scope>
    <source>
        <strain evidence="2">CBS 161.51</strain>
    </source>
</reference>
<dbReference type="EMBL" id="ML976262">
    <property type="protein sequence ID" value="KAF1935492.1"/>
    <property type="molecule type" value="Genomic_DNA"/>
</dbReference>
<dbReference type="SUPFAM" id="SSF53474">
    <property type="entry name" value="alpha/beta-Hydrolases"/>
    <property type="match status" value="1"/>
</dbReference>